<proteinExistence type="inferred from homology"/>
<evidence type="ECO:0000256" key="1">
    <source>
        <dbReference type="ARBA" id="ARBA00006484"/>
    </source>
</evidence>
<dbReference type="STRING" id="985054.SAMN05444358_11191"/>
<evidence type="ECO:0000313" key="4">
    <source>
        <dbReference type="Proteomes" id="UP000183400"/>
    </source>
</evidence>
<evidence type="ECO:0000313" key="3">
    <source>
        <dbReference type="EMBL" id="SDX78763.1"/>
    </source>
</evidence>
<dbReference type="AlphaFoldDB" id="A0A1H3EJ05"/>
<organism evidence="3 4">
    <name type="scientific">Ruegeria halocynthiae</name>
    <dbReference type="NCBI Taxonomy" id="985054"/>
    <lineage>
        <taxon>Bacteria</taxon>
        <taxon>Pseudomonadati</taxon>
        <taxon>Pseudomonadota</taxon>
        <taxon>Alphaproteobacteria</taxon>
        <taxon>Rhodobacterales</taxon>
        <taxon>Roseobacteraceae</taxon>
        <taxon>Ruegeria</taxon>
    </lineage>
</organism>
<dbReference type="RefSeq" id="WP_074738861.1">
    <property type="nucleotide sequence ID" value="NZ_FNNP01000011.1"/>
</dbReference>
<accession>A0A1H3EJ05</accession>
<evidence type="ECO:0000256" key="2">
    <source>
        <dbReference type="ARBA" id="ARBA00023002"/>
    </source>
</evidence>
<dbReference type="EMBL" id="FNNP01000011">
    <property type="protein sequence ID" value="SDX78763.1"/>
    <property type="molecule type" value="Genomic_DNA"/>
</dbReference>
<protein>
    <submittedName>
        <fullName evidence="3">3-oxoacyl-[acyl-carrier protein] reductase</fullName>
    </submittedName>
</protein>
<dbReference type="GO" id="GO:0006633">
    <property type="term" value="P:fatty acid biosynthetic process"/>
    <property type="evidence" value="ECO:0007669"/>
    <property type="project" value="TreeGrafter"/>
</dbReference>
<dbReference type="CDD" id="cd05233">
    <property type="entry name" value="SDR_c"/>
    <property type="match status" value="1"/>
</dbReference>
<dbReference type="Gene3D" id="3.40.50.720">
    <property type="entry name" value="NAD(P)-binding Rossmann-like Domain"/>
    <property type="match status" value="1"/>
</dbReference>
<name>A0A1H3EJ05_9RHOB</name>
<dbReference type="InterPro" id="IPR020904">
    <property type="entry name" value="Sc_DH/Rdtase_CS"/>
</dbReference>
<dbReference type="PANTHER" id="PTHR42760">
    <property type="entry name" value="SHORT-CHAIN DEHYDROGENASES/REDUCTASES FAMILY MEMBER"/>
    <property type="match status" value="1"/>
</dbReference>
<dbReference type="PRINTS" id="PR00081">
    <property type="entry name" value="GDHRDH"/>
</dbReference>
<comment type="similarity">
    <text evidence="1">Belongs to the short-chain dehydrogenases/reductases (SDR) family.</text>
</comment>
<dbReference type="PRINTS" id="PR00080">
    <property type="entry name" value="SDRFAMILY"/>
</dbReference>
<sequence length="243" mass="25207">MTQGLSEKIALVTGAAQGIGAAVVRALAEAGATIVATDMQDVSDTLSGVPNARGINCDVSDADSVDALFRSISETEGGLDFAINAAGILFEARLIDMDPSEFDRMISVNLRGSFLIAQGAARLMTQVNSGRIILIASELAYLGRADYSAYCASKAGVVGLTRSLARELAPAITVNTVAPGPVDTQMLAVENMSPEWIEKELDVPLGRIAQPAEIGGLVRFLCGPDAGYFTGQTLSPNGGAVMI</sequence>
<dbReference type="Pfam" id="PF13561">
    <property type="entry name" value="adh_short_C2"/>
    <property type="match status" value="1"/>
</dbReference>
<dbReference type="FunFam" id="3.40.50.720:FF:000084">
    <property type="entry name" value="Short-chain dehydrogenase reductase"/>
    <property type="match status" value="1"/>
</dbReference>
<dbReference type="InterPro" id="IPR002347">
    <property type="entry name" value="SDR_fam"/>
</dbReference>
<dbReference type="InterPro" id="IPR036291">
    <property type="entry name" value="NAD(P)-bd_dom_sf"/>
</dbReference>
<keyword evidence="4" id="KW-1185">Reference proteome</keyword>
<dbReference type="GO" id="GO:0016616">
    <property type="term" value="F:oxidoreductase activity, acting on the CH-OH group of donors, NAD or NADP as acceptor"/>
    <property type="evidence" value="ECO:0007669"/>
    <property type="project" value="TreeGrafter"/>
</dbReference>
<keyword evidence="2" id="KW-0560">Oxidoreductase</keyword>
<dbReference type="OrthoDB" id="198783at2"/>
<reference evidence="4" key="1">
    <citation type="submission" date="2016-10" db="EMBL/GenBank/DDBJ databases">
        <authorList>
            <person name="Varghese N."/>
            <person name="Submissions S."/>
        </authorList>
    </citation>
    <scope>NUCLEOTIDE SEQUENCE [LARGE SCALE GENOMIC DNA]</scope>
    <source>
        <strain evidence="4">DSM 27839</strain>
    </source>
</reference>
<dbReference type="SUPFAM" id="SSF51735">
    <property type="entry name" value="NAD(P)-binding Rossmann-fold domains"/>
    <property type="match status" value="1"/>
</dbReference>
<dbReference type="GO" id="GO:0048038">
    <property type="term" value="F:quinone binding"/>
    <property type="evidence" value="ECO:0007669"/>
    <property type="project" value="TreeGrafter"/>
</dbReference>
<dbReference type="PROSITE" id="PS00061">
    <property type="entry name" value="ADH_SHORT"/>
    <property type="match status" value="1"/>
</dbReference>
<dbReference type="PANTHER" id="PTHR42760:SF133">
    <property type="entry name" value="3-OXOACYL-[ACYL-CARRIER-PROTEIN] REDUCTASE"/>
    <property type="match status" value="1"/>
</dbReference>
<gene>
    <name evidence="3" type="ORF">SAMN05444358_11191</name>
</gene>
<dbReference type="Proteomes" id="UP000183400">
    <property type="component" value="Unassembled WGS sequence"/>
</dbReference>